<gene>
    <name evidence="2" type="ORF">LFA_1566</name>
</gene>
<dbReference type="HOGENOM" id="CLU_170260_0_0_6"/>
<evidence type="ECO:0008006" key="4">
    <source>
        <dbReference type="Google" id="ProtNLM"/>
    </source>
</evidence>
<dbReference type="RefSeq" id="WP_045095549.1">
    <property type="nucleotide sequence ID" value="NZ_LN614827.1"/>
</dbReference>
<keyword evidence="1" id="KW-0175">Coiled coil</keyword>
<evidence type="ECO:0000256" key="1">
    <source>
        <dbReference type="SAM" id="Coils"/>
    </source>
</evidence>
<evidence type="ECO:0000313" key="3">
    <source>
        <dbReference type="Proteomes" id="UP000032430"/>
    </source>
</evidence>
<dbReference type="OrthoDB" id="5640839at2"/>
<dbReference type="AlphaFoldDB" id="A0A098G4T3"/>
<proteinExistence type="predicted"/>
<dbReference type="EMBL" id="LN614827">
    <property type="protein sequence ID" value="CEG56976.1"/>
    <property type="molecule type" value="Genomic_DNA"/>
</dbReference>
<accession>A0A098G4T3</accession>
<dbReference type="STRING" id="1212491.LFA_1566"/>
<sequence>MDSLNKKQKAHVAEAAANLLHESKQYAHELYEEGLNKVNEAENNVKKHSDQLLKKVEENPLTSVLIAGGIGFLLAKLMKK</sequence>
<dbReference type="KEGG" id="lfa:LFA_1566"/>
<reference evidence="3" key="1">
    <citation type="submission" date="2014-09" db="EMBL/GenBank/DDBJ databases">
        <authorList>
            <person name="Gomez-Valero L."/>
        </authorList>
    </citation>
    <scope>NUCLEOTIDE SEQUENCE [LARGE SCALE GENOMIC DNA]</scope>
    <source>
        <strain evidence="3">ATCC700992</strain>
    </source>
</reference>
<dbReference type="Proteomes" id="UP000032430">
    <property type="component" value="Chromosome I"/>
</dbReference>
<name>A0A098G4T3_9GAMM</name>
<keyword evidence="3" id="KW-1185">Reference proteome</keyword>
<feature type="coiled-coil region" evidence="1">
    <location>
        <begin position="31"/>
        <end position="58"/>
    </location>
</feature>
<protein>
    <recommendedName>
        <fullName evidence="4">DUF883 domain-containing protein</fullName>
    </recommendedName>
</protein>
<evidence type="ECO:0000313" key="2">
    <source>
        <dbReference type="EMBL" id="CEG56976.1"/>
    </source>
</evidence>
<organism evidence="2 3">
    <name type="scientific">Legionella fallonii LLAP-10</name>
    <dbReference type="NCBI Taxonomy" id="1212491"/>
    <lineage>
        <taxon>Bacteria</taxon>
        <taxon>Pseudomonadati</taxon>
        <taxon>Pseudomonadota</taxon>
        <taxon>Gammaproteobacteria</taxon>
        <taxon>Legionellales</taxon>
        <taxon>Legionellaceae</taxon>
        <taxon>Legionella</taxon>
    </lineage>
</organism>